<dbReference type="Proteomes" id="UP000694545">
    <property type="component" value="Unplaced"/>
</dbReference>
<evidence type="ECO:0008006" key="5">
    <source>
        <dbReference type="Google" id="ProtNLM"/>
    </source>
</evidence>
<evidence type="ECO:0000256" key="1">
    <source>
        <dbReference type="SAM" id="MobiDB-lite"/>
    </source>
</evidence>
<feature type="compositionally biased region" description="Pro residues" evidence="1">
    <location>
        <begin position="229"/>
        <end position="239"/>
    </location>
</feature>
<dbReference type="PANTHER" id="PTHR10006">
    <property type="entry name" value="MUCIN-1-RELATED"/>
    <property type="match status" value="1"/>
</dbReference>
<proteinExistence type="predicted"/>
<dbReference type="AlphaFoldDB" id="A0A8D2JE84"/>
<keyword evidence="2" id="KW-0472">Membrane</keyword>
<evidence type="ECO:0000313" key="3">
    <source>
        <dbReference type="Ensembl" id="ENSVKKP00000013316.1"/>
    </source>
</evidence>
<dbReference type="Ensembl" id="ENSVKKT00000013636.1">
    <property type="protein sequence ID" value="ENSVKKP00000013316.1"/>
    <property type="gene ID" value="ENSVKKG00000009202.1"/>
</dbReference>
<evidence type="ECO:0000256" key="2">
    <source>
        <dbReference type="SAM" id="Phobius"/>
    </source>
</evidence>
<evidence type="ECO:0000313" key="4">
    <source>
        <dbReference type="Proteomes" id="UP000694545"/>
    </source>
</evidence>
<reference evidence="3" key="1">
    <citation type="submission" date="2025-08" db="UniProtKB">
        <authorList>
            <consortium name="Ensembl"/>
        </authorList>
    </citation>
    <scope>IDENTIFICATION</scope>
</reference>
<keyword evidence="2" id="KW-1133">Transmembrane helix</keyword>
<sequence>MPRSFTSELFHSSWHSIVFPAGHEGLRRRRYISHKGLVLVHCPPLLLPLPFPIPPFPLLQGSVCVRPLHLILTTSLRGRLGCESVTHQEHHAGTRTWISRVPISCSNHCPTLPFPLTLGMTGTSSSPVAVKFSQSSSSSDTVPGWGIALLVLVAFLVLIALILIRWCFRNRRDSMDLLGSRDSYHSMNEYPTYHTHGRYLAPSSSKPNPYNQVSGKGGLEPRVGRCPRQGPPGVAPHVT</sequence>
<reference evidence="3" key="2">
    <citation type="submission" date="2025-09" db="UniProtKB">
        <authorList>
            <consortium name="Ensembl"/>
        </authorList>
    </citation>
    <scope>IDENTIFICATION</scope>
</reference>
<organism evidence="3 4">
    <name type="scientific">Varanus komodoensis</name>
    <name type="common">Komodo dragon</name>
    <dbReference type="NCBI Taxonomy" id="61221"/>
    <lineage>
        <taxon>Eukaryota</taxon>
        <taxon>Metazoa</taxon>
        <taxon>Chordata</taxon>
        <taxon>Craniata</taxon>
        <taxon>Vertebrata</taxon>
        <taxon>Euteleostomi</taxon>
        <taxon>Lepidosauria</taxon>
        <taxon>Squamata</taxon>
        <taxon>Bifurcata</taxon>
        <taxon>Unidentata</taxon>
        <taxon>Episquamata</taxon>
        <taxon>Toxicofera</taxon>
        <taxon>Anguimorpha</taxon>
        <taxon>Paleoanguimorpha</taxon>
        <taxon>Varanoidea</taxon>
        <taxon>Varanidae</taxon>
        <taxon>Varanus</taxon>
    </lineage>
</organism>
<feature type="transmembrane region" description="Helical" evidence="2">
    <location>
        <begin position="36"/>
        <end position="53"/>
    </location>
</feature>
<accession>A0A8D2JE84</accession>
<protein>
    <recommendedName>
        <fullName evidence="5">Mucin-1</fullName>
    </recommendedName>
</protein>
<feature type="compositionally biased region" description="Polar residues" evidence="1">
    <location>
        <begin position="202"/>
        <end position="214"/>
    </location>
</feature>
<feature type="transmembrane region" description="Helical" evidence="2">
    <location>
        <begin position="145"/>
        <end position="168"/>
    </location>
</feature>
<dbReference type="PANTHER" id="PTHR10006:SF19">
    <property type="entry name" value="MUCIN-1"/>
    <property type="match status" value="1"/>
</dbReference>
<keyword evidence="2" id="KW-0812">Transmembrane</keyword>
<keyword evidence="4" id="KW-1185">Reference proteome</keyword>
<feature type="region of interest" description="Disordered" evidence="1">
    <location>
        <begin position="201"/>
        <end position="239"/>
    </location>
</feature>
<name>A0A8D2JE84_VARKO</name>